<dbReference type="HOGENOM" id="CLU_042005_0_0_3"/>
<gene>
    <name evidence="1" type="ordered locus">Sta7437_4587</name>
</gene>
<dbReference type="GO" id="GO:0006508">
    <property type="term" value="P:proteolysis"/>
    <property type="evidence" value="ECO:0007669"/>
    <property type="project" value="InterPro"/>
</dbReference>
<proteinExistence type="predicted"/>
<dbReference type="PANTHER" id="PTHR22939:SF129">
    <property type="entry name" value="SERINE PROTEASE HTRA2, MITOCHONDRIAL"/>
    <property type="match status" value="1"/>
</dbReference>
<evidence type="ECO:0000313" key="2">
    <source>
        <dbReference type="Proteomes" id="UP000010473"/>
    </source>
</evidence>
<dbReference type="PANTHER" id="PTHR22939">
    <property type="entry name" value="SERINE PROTEASE FAMILY S1C HTRA-RELATED"/>
    <property type="match status" value="1"/>
</dbReference>
<dbReference type="Proteomes" id="UP000010473">
    <property type="component" value="Plasmid pSTA7437.01"/>
</dbReference>
<dbReference type="SUPFAM" id="SSF50494">
    <property type="entry name" value="Trypsin-like serine proteases"/>
    <property type="match status" value="1"/>
</dbReference>
<dbReference type="PRINTS" id="PR00834">
    <property type="entry name" value="PROTEASES2C"/>
</dbReference>
<keyword evidence="1" id="KW-0614">Plasmid</keyword>
<dbReference type="InterPro" id="IPR001940">
    <property type="entry name" value="Peptidase_S1C"/>
</dbReference>
<dbReference type="RefSeq" id="WP_015211954.1">
    <property type="nucleotide sequence ID" value="NC_019765.1"/>
</dbReference>
<dbReference type="GO" id="GO:0004252">
    <property type="term" value="F:serine-type endopeptidase activity"/>
    <property type="evidence" value="ECO:0007669"/>
    <property type="project" value="InterPro"/>
</dbReference>
<dbReference type="Gene3D" id="2.40.10.10">
    <property type="entry name" value="Trypsin-like serine proteases"/>
    <property type="match status" value="2"/>
</dbReference>
<geneLocation type="plasmid" evidence="1 2">
    <name>pSTA7437.01</name>
</geneLocation>
<protein>
    <submittedName>
        <fullName evidence="1">Peptidase S1 and S6 chymotrypsin/Hap</fullName>
    </submittedName>
</protein>
<dbReference type="InterPro" id="IPR009003">
    <property type="entry name" value="Peptidase_S1_PA"/>
</dbReference>
<dbReference type="EMBL" id="CP003654">
    <property type="protein sequence ID" value="AFZ38046.1"/>
    <property type="molecule type" value="Genomic_DNA"/>
</dbReference>
<name>K9Y0X6_STAC7</name>
<dbReference type="InterPro" id="IPR043504">
    <property type="entry name" value="Peptidase_S1_PA_chymotrypsin"/>
</dbReference>
<sequence>MQDIKIFKLGALVLLTTGTLLGDYRVEKSKFLPSMLENVSQSVLAQNSPSKDASQIFEEVNPAVVTIKTGSAIGSGFIYSEDGLIFTNAHVVEDAPKVVTVVFADGSQASADVVGFAKGGLDLAALQVYQSKKLPTVTLAQPNSVRVGEPVFAIGTPLDSQFQNSFTQGNVTKIDRDKFDHIQHDAAIFGGNSGGPLLNDRGEVIGVNSEGIVQTGKLNTGMNFAIPVDKLISFITAVKQDNISPVSTRPTGKSETNFREITLNGQTISDSLSEENRASYYIFEGRAGQQVTIDMVSEEINSALVLVKAQISPKGEIEPEYKVDENDDFNPGSLNARIETTLKEDGFYVIIAQSPYNGEYGTYNLQALSNDTSSEF</sequence>
<accession>K9Y0X6</accession>
<dbReference type="KEGG" id="scs:Sta7437_4587"/>
<dbReference type="Pfam" id="PF13365">
    <property type="entry name" value="Trypsin_2"/>
    <property type="match status" value="1"/>
</dbReference>
<dbReference type="Gene3D" id="2.60.120.380">
    <property type="match status" value="1"/>
</dbReference>
<dbReference type="OrthoDB" id="495674at2"/>
<dbReference type="AlphaFoldDB" id="K9Y0X6"/>
<keyword evidence="2" id="KW-1185">Reference proteome</keyword>
<evidence type="ECO:0000313" key="1">
    <source>
        <dbReference type="EMBL" id="AFZ38046.1"/>
    </source>
</evidence>
<reference evidence="2" key="1">
    <citation type="journal article" date="2013" name="Proc. Natl. Acad. Sci. U.S.A.">
        <title>Improving the coverage of the cyanobacterial phylum using diversity-driven genome sequencing.</title>
        <authorList>
            <person name="Shih P.M."/>
            <person name="Wu D."/>
            <person name="Latifi A."/>
            <person name="Axen S.D."/>
            <person name="Fewer D.P."/>
            <person name="Talla E."/>
            <person name="Calteau A."/>
            <person name="Cai F."/>
            <person name="Tandeau de Marsac N."/>
            <person name="Rippka R."/>
            <person name="Herdman M."/>
            <person name="Sivonen K."/>
            <person name="Coursin T."/>
            <person name="Laurent T."/>
            <person name="Goodwin L."/>
            <person name="Nolan M."/>
            <person name="Davenport K.W."/>
            <person name="Han C.S."/>
            <person name="Rubin E.M."/>
            <person name="Eisen J.A."/>
            <person name="Woyke T."/>
            <person name="Gugger M."/>
            <person name="Kerfeld C.A."/>
        </authorList>
    </citation>
    <scope>NUCLEOTIDE SEQUENCE [LARGE SCALE GENOMIC DNA]</scope>
    <source>
        <strain evidence="2">ATCC 29371 / PCC 7437</strain>
        <plasmid evidence="2">Plasmid pSTA7437.01</plasmid>
    </source>
</reference>
<organism evidence="1 2">
    <name type="scientific">Stanieria cyanosphaera (strain ATCC 29371 / PCC 7437)</name>
    <dbReference type="NCBI Taxonomy" id="111780"/>
    <lineage>
        <taxon>Bacteria</taxon>
        <taxon>Bacillati</taxon>
        <taxon>Cyanobacteriota</taxon>
        <taxon>Cyanophyceae</taxon>
        <taxon>Pleurocapsales</taxon>
        <taxon>Dermocarpellaceae</taxon>
        <taxon>Stanieria</taxon>
    </lineage>
</organism>